<keyword evidence="2" id="KW-0964">Secreted</keyword>
<dbReference type="EMBL" id="JAGSYN010000181">
    <property type="protein sequence ID" value="KAG7662298.1"/>
    <property type="molecule type" value="Genomic_DNA"/>
</dbReference>
<feature type="region of interest" description="Disordered" evidence="5">
    <location>
        <begin position="163"/>
        <end position="182"/>
    </location>
</feature>
<name>A0A8J5UG52_9ASCO</name>
<dbReference type="InterPro" id="IPR025928">
    <property type="entry name" value="Flocculin_t3_rpt"/>
</dbReference>
<keyword evidence="4" id="KW-0325">Glycoprotein</keyword>
<sequence>MKFSITSIVGFAALFVQSLAVNVACLAGGVQVAVVDLDTGICPFPIPANDPAFFNFISREDYNIEFYYTIVRNIRYFTDIVHAGRIVNVPARFLFGTPGSDLFQVHLEEQPASNSTAAIRKRLFKDAPIAKRDEADDFAEEIQNTEGALLVSDYFQVVPIAESSTTSGSPTGTESTTTETEVSTTVVTVTSCSAGTCTTATVPATPSVVTTTVHGVTTVYTTFCPLTTVTEESTTVITITSCSENICVPTTVPAKETVVTTTVNEVVTVYTTFCPLSSVETVESTKTITITSCSNNACSTATVPATPQLTTETIEGTVTEFITYCPLTTGGVPEATTPGQGPQGEATTTLTSIVGTATVTSKGPVSPPYGSTTSSPAVGQTTSVVAPAGQSAAPGVISTFEAGAATVGATFLALALVPLAYFI</sequence>
<comment type="caution">
    <text evidence="7">The sequence shown here is derived from an EMBL/GenBank/DDBJ whole genome shotgun (WGS) entry which is preliminary data.</text>
</comment>
<keyword evidence="2" id="KW-0134">Cell wall</keyword>
<evidence type="ECO:0000313" key="8">
    <source>
        <dbReference type="Proteomes" id="UP000694255"/>
    </source>
</evidence>
<evidence type="ECO:0000256" key="3">
    <source>
        <dbReference type="ARBA" id="ARBA00022729"/>
    </source>
</evidence>
<feature type="signal peptide" evidence="6">
    <location>
        <begin position="1"/>
        <end position="20"/>
    </location>
</feature>
<evidence type="ECO:0000256" key="6">
    <source>
        <dbReference type="SAM" id="SignalP"/>
    </source>
</evidence>
<reference evidence="7 8" key="1">
    <citation type="journal article" date="2021" name="DNA Res.">
        <title>Genome analysis of Candida subhashii reveals its hybrid nature and dual mitochondrial genome conformations.</title>
        <authorList>
            <person name="Mixao V."/>
            <person name="Hegedusova E."/>
            <person name="Saus E."/>
            <person name="Pryszcz L.P."/>
            <person name="Cillingova A."/>
            <person name="Nosek J."/>
            <person name="Gabaldon T."/>
        </authorList>
    </citation>
    <scope>NUCLEOTIDE SEQUENCE [LARGE SCALE GENOMIC DNA]</scope>
    <source>
        <strain evidence="7 8">CBS 10753</strain>
    </source>
</reference>
<dbReference type="Proteomes" id="UP000694255">
    <property type="component" value="Unassembled WGS sequence"/>
</dbReference>
<evidence type="ECO:0000256" key="5">
    <source>
        <dbReference type="SAM" id="MobiDB-lite"/>
    </source>
</evidence>
<organism evidence="7 8">
    <name type="scientific">[Candida] subhashii</name>
    <dbReference type="NCBI Taxonomy" id="561895"/>
    <lineage>
        <taxon>Eukaryota</taxon>
        <taxon>Fungi</taxon>
        <taxon>Dikarya</taxon>
        <taxon>Ascomycota</taxon>
        <taxon>Saccharomycotina</taxon>
        <taxon>Pichiomycetes</taxon>
        <taxon>Debaryomycetaceae</taxon>
        <taxon>Spathaspora</taxon>
    </lineage>
</organism>
<gene>
    <name evidence="7" type="ORF">J8A68_004192</name>
</gene>
<keyword evidence="3 6" id="KW-0732">Signal</keyword>
<dbReference type="Pfam" id="PF13928">
    <property type="entry name" value="Flocculin_t3"/>
    <property type="match status" value="3"/>
</dbReference>
<evidence type="ECO:0000256" key="2">
    <source>
        <dbReference type="ARBA" id="ARBA00022512"/>
    </source>
</evidence>
<dbReference type="AlphaFoldDB" id="A0A8J5UG52"/>
<dbReference type="RefSeq" id="XP_049262531.1">
    <property type="nucleotide sequence ID" value="XM_049408124.1"/>
</dbReference>
<dbReference type="GeneID" id="73470992"/>
<proteinExistence type="predicted"/>
<evidence type="ECO:0000256" key="4">
    <source>
        <dbReference type="ARBA" id="ARBA00023180"/>
    </source>
</evidence>
<protein>
    <submittedName>
        <fullName evidence="7">Uncharacterized protein</fullName>
    </submittedName>
</protein>
<comment type="subcellular location">
    <subcellularLocation>
        <location evidence="1">Secreted</location>
        <location evidence="1">Cell wall</location>
    </subcellularLocation>
</comment>
<dbReference type="OrthoDB" id="4096612at2759"/>
<dbReference type="GO" id="GO:0009277">
    <property type="term" value="C:fungal-type cell wall"/>
    <property type="evidence" value="ECO:0007669"/>
    <property type="project" value="UniProtKB-ARBA"/>
</dbReference>
<feature type="chain" id="PRO_5035186126" evidence="6">
    <location>
        <begin position="21"/>
        <end position="423"/>
    </location>
</feature>
<accession>A0A8J5UG52</accession>
<evidence type="ECO:0000313" key="7">
    <source>
        <dbReference type="EMBL" id="KAG7662298.1"/>
    </source>
</evidence>
<keyword evidence="8" id="KW-1185">Reference proteome</keyword>
<evidence type="ECO:0000256" key="1">
    <source>
        <dbReference type="ARBA" id="ARBA00004191"/>
    </source>
</evidence>